<proteinExistence type="predicted"/>
<organism evidence="1 2">
    <name type="scientific">Platanthera zijinensis</name>
    <dbReference type="NCBI Taxonomy" id="2320716"/>
    <lineage>
        <taxon>Eukaryota</taxon>
        <taxon>Viridiplantae</taxon>
        <taxon>Streptophyta</taxon>
        <taxon>Embryophyta</taxon>
        <taxon>Tracheophyta</taxon>
        <taxon>Spermatophyta</taxon>
        <taxon>Magnoliopsida</taxon>
        <taxon>Liliopsida</taxon>
        <taxon>Asparagales</taxon>
        <taxon>Orchidaceae</taxon>
        <taxon>Orchidoideae</taxon>
        <taxon>Orchideae</taxon>
        <taxon>Orchidinae</taxon>
        <taxon>Platanthera</taxon>
    </lineage>
</organism>
<dbReference type="Proteomes" id="UP001418222">
    <property type="component" value="Unassembled WGS sequence"/>
</dbReference>
<gene>
    <name evidence="1" type="ORF">KSP39_PZI002809</name>
</gene>
<reference evidence="1 2" key="1">
    <citation type="journal article" date="2022" name="Nat. Plants">
        <title>Genomes of leafy and leafless Platanthera orchids illuminate the evolution of mycoheterotrophy.</title>
        <authorList>
            <person name="Li M.H."/>
            <person name="Liu K.W."/>
            <person name="Li Z."/>
            <person name="Lu H.C."/>
            <person name="Ye Q.L."/>
            <person name="Zhang D."/>
            <person name="Wang J.Y."/>
            <person name="Li Y.F."/>
            <person name="Zhong Z.M."/>
            <person name="Liu X."/>
            <person name="Yu X."/>
            <person name="Liu D.K."/>
            <person name="Tu X.D."/>
            <person name="Liu B."/>
            <person name="Hao Y."/>
            <person name="Liao X.Y."/>
            <person name="Jiang Y.T."/>
            <person name="Sun W.H."/>
            <person name="Chen J."/>
            <person name="Chen Y.Q."/>
            <person name="Ai Y."/>
            <person name="Zhai J.W."/>
            <person name="Wu S.S."/>
            <person name="Zhou Z."/>
            <person name="Hsiao Y.Y."/>
            <person name="Wu W.L."/>
            <person name="Chen Y.Y."/>
            <person name="Lin Y.F."/>
            <person name="Hsu J.L."/>
            <person name="Li C.Y."/>
            <person name="Wang Z.W."/>
            <person name="Zhao X."/>
            <person name="Zhong W.Y."/>
            <person name="Ma X.K."/>
            <person name="Ma L."/>
            <person name="Huang J."/>
            <person name="Chen G.Z."/>
            <person name="Huang M.Z."/>
            <person name="Huang L."/>
            <person name="Peng D.H."/>
            <person name="Luo Y.B."/>
            <person name="Zou S.Q."/>
            <person name="Chen S.P."/>
            <person name="Lan S."/>
            <person name="Tsai W.C."/>
            <person name="Van de Peer Y."/>
            <person name="Liu Z.J."/>
        </authorList>
    </citation>
    <scope>NUCLEOTIDE SEQUENCE [LARGE SCALE GENOMIC DNA]</scope>
    <source>
        <strain evidence="1">Lor287</strain>
    </source>
</reference>
<sequence>MDIKAQLCLHQKKIDCLCVPSLLSKKYLRSWWILDGIKSGSAPHELQRLSPSLLQPSALLIDPAPGSDAPRRSCSKLHLDEQSTFYEVFQTILMDRWSNNNTPLHCLALALNPKYYSEQ</sequence>
<accession>A0AAP0BZ41</accession>
<evidence type="ECO:0000313" key="1">
    <source>
        <dbReference type="EMBL" id="KAK8955004.1"/>
    </source>
</evidence>
<evidence type="ECO:0000313" key="2">
    <source>
        <dbReference type="Proteomes" id="UP001418222"/>
    </source>
</evidence>
<dbReference type="EMBL" id="JBBWWQ010000002">
    <property type="protein sequence ID" value="KAK8955004.1"/>
    <property type="molecule type" value="Genomic_DNA"/>
</dbReference>
<protein>
    <submittedName>
        <fullName evidence="1">Uncharacterized protein</fullName>
    </submittedName>
</protein>
<name>A0AAP0BZ41_9ASPA</name>
<comment type="caution">
    <text evidence="1">The sequence shown here is derived from an EMBL/GenBank/DDBJ whole genome shotgun (WGS) entry which is preliminary data.</text>
</comment>
<keyword evidence="2" id="KW-1185">Reference proteome</keyword>
<dbReference type="AlphaFoldDB" id="A0AAP0BZ41"/>